<evidence type="ECO:0000313" key="6">
    <source>
        <dbReference type="EMBL" id="AKU43907.1"/>
    </source>
</evidence>
<proteinExistence type="inferred from homology"/>
<dbReference type="RefSeq" id="YP_009203975.1">
    <property type="nucleotide sequence ID" value="NC_028857.1"/>
</dbReference>
<accession>A0A0K1LN01</accession>
<reference evidence="6 7" key="1">
    <citation type="journal article" date="2015" name="Genome Announc.">
        <title>Complete Genome Sequence of Citrobacter freundii Myophage Merlin.</title>
        <authorList>
            <person name="LeSage K.C."/>
            <person name="Hargrove E.C."/>
            <person name="Cahill J.L."/>
            <person name="Rasche E.S."/>
            <person name="Kuty Everett G.F."/>
        </authorList>
    </citation>
    <scope>NUCLEOTIDE SEQUENCE [LARGE SCALE GENOMIC DNA]</scope>
</reference>
<dbReference type="PROSITE" id="PS51330">
    <property type="entry name" value="DHFR_2"/>
    <property type="match status" value="1"/>
</dbReference>
<feature type="domain" description="DHFR" evidence="5">
    <location>
        <begin position="1"/>
        <end position="197"/>
    </location>
</feature>
<keyword evidence="7" id="KW-1185">Reference proteome</keyword>
<dbReference type="InterPro" id="IPR017925">
    <property type="entry name" value="DHFR_CS"/>
</dbReference>
<protein>
    <recommendedName>
        <fullName evidence="1">dihydrofolate reductase</fullName>
        <ecNumber evidence="1">1.5.1.3</ecNumber>
    </recommendedName>
</protein>
<dbReference type="EC" id="1.5.1.3" evidence="1"/>
<evidence type="ECO:0000256" key="2">
    <source>
        <dbReference type="ARBA" id="ARBA00022857"/>
    </source>
</evidence>
<evidence type="ECO:0000256" key="3">
    <source>
        <dbReference type="ARBA" id="ARBA00023002"/>
    </source>
</evidence>
<dbReference type="OrthoDB" id="9577at10239"/>
<evidence type="ECO:0000256" key="4">
    <source>
        <dbReference type="RuleBase" id="RU004474"/>
    </source>
</evidence>
<sequence length="197" mass="22361">MLQLVYAVSPTRSVEGQNELAFGLDDGLPWGHIKQDLQNFKARTKDTILIMGAKTFMGFDEPLPGRKSIVVQDMSRPLATAKNGFFADAYVSELEFTGFLGGDIMTAKTSYSQYLMFDRDKDYSVIGGIELIKKATPHADRIIQTTIRKKHRVNSTVQFPYATFWYPQEEATGFKLTETHWWAIDELTNISESVYVK</sequence>
<dbReference type="KEGG" id="vg:26648186"/>
<organism evidence="6 7">
    <name type="scientific">Citrobacter phage Merlin</name>
    <dbReference type="NCBI Taxonomy" id="1675602"/>
    <lineage>
        <taxon>Viruses</taxon>
        <taxon>Duplodnaviria</taxon>
        <taxon>Heunggongvirae</taxon>
        <taxon>Uroviricota</taxon>
        <taxon>Caudoviricetes</taxon>
        <taxon>Pantevenvirales</taxon>
        <taxon>Straboviridae</taxon>
        <taxon>Tevenvirinae</taxon>
        <taxon>Moonvirus</taxon>
        <taxon>Moonvirus merlin</taxon>
    </lineage>
</organism>
<evidence type="ECO:0000256" key="1">
    <source>
        <dbReference type="ARBA" id="ARBA00012856"/>
    </source>
</evidence>
<dbReference type="Pfam" id="PF00186">
    <property type="entry name" value="DHFR_1"/>
    <property type="match status" value="1"/>
</dbReference>
<dbReference type="GO" id="GO:0046654">
    <property type="term" value="P:tetrahydrofolate biosynthetic process"/>
    <property type="evidence" value="ECO:0007669"/>
    <property type="project" value="InterPro"/>
</dbReference>
<evidence type="ECO:0000313" key="7">
    <source>
        <dbReference type="Proteomes" id="UP000204280"/>
    </source>
</evidence>
<name>A0A0K1LN01_9CAUD</name>
<dbReference type="InterPro" id="IPR024072">
    <property type="entry name" value="DHFR-like_dom_sf"/>
</dbReference>
<dbReference type="Gene3D" id="3.40.430.10">
    <property type="entry name" value="Dihydrofolate Reductase, subunit A"/>
    <property type="match status" value="1"/>
</dbReference>
<dbReference type="SUPFAM" id="SSF53597">
    <property type="entry name" value="Dihydrofolate reductase-like"/>
    <property type="match status" value="1"/>
</dbReference>
<dbReference type="Proteomes" id="UP000204280">
    <property type="component" value="Segment"/>
</dbReference>
<keyword evidence="2" id="KW-0521">NADP</keyword>
<comment type="similarity">
    <text evidence="4">Belongs to the dihydrofolate reductase family.</text>
</comment>
<dbReference type="GO" id="GO:0004146">
    <property type="term" value="F:dihydrofolate reductase activity"/>
    <property type="evidence" value="ECO:0007669"/>
    <property type="project" value="UniProtKB-EC"/>
</dbReference>
<dbReference type="PROSITE" id="PS00075">
    <property type="entry name" value="DHFR_1"/>
    <property type="match status" value="1"/>
</dbReference>
<gene>
    <name evidence="6" type="ORF">CPT_Merlin261</name>
</gene>
<dbReference type="EMBL" id="KT001915">
    <property type="protein sequence ID" value="AKU43907.1"/>
    <property type="molecule type" value="Genomic_DNA"/>
</dbReference>
<evidence type="ECO:0000259" key="5">
    <source>
        <dbReference type="PROSITE" id="PS51330"/>
    </source>
</evidence>
<dbReference type="InterPro" id="IPR001796">
    <property type="entry name" value="DHFR_dom"/>
</dbReference>
<keyword evidence="3" id="KW-0560">Oxidoreductase</keyword>
<dbReference type="GeneID" id="26648186"/>